<feature type="domain" description="Serine/threonine specific protein phosphatases" evidence="3">
    <location>
        <begin position="129"/>
        <end position="134"/>
    </location>
</feature>
<evidence type="ECO:0000256" key="2">
    <source>
        <dbReference type="SAM" id="MobiDB-lite"/>
    </source>
</evidence>
<gene>
    <name evidence="4" type="ORF">M9Y10_000266</name>
</gene>
<protein>
    <recommendedName>
        <fullName evidence="1">Serine/threonine-protein phosphatase</fullName>
        <ecNumber evidence="1">3.1.3.16</ecNumber>
    </recommendedName>
</protein>
<evidence type="ECO:0000256" key="1">
    <source>
        <dbReference type="RuleBase" id="RU004273"/>
    </source>
</evidence>
<evidence type="ECO:0000259" key="3">
    <source>
        <dbReference type="PROSITE" id="PS00125"/>
    </source>
</evidence>
<evidence type="ECO:0000313" key="5">
    <source>
        <dbReference type="Proteomes" id="UP001470230"/>
    </source>
</evidence>
<dbReference type="PRINTS" id="PR00114">
    <property type="entry name" value="STPHPHTASE"/>
</dbReference>
<dbReference type="Pfam" id="PF00149">
    <property type="entry name" value="Metallophos"/>
    <property type="match status" value="1"/>
</dbReference>
<dbReference type="PANTHER" id="PTHR11668">
    <property type="entry name" value="SERINE/THREONINE PROTEIN PHOSPHATASE"/>
    <property type="match status" value="1"/>
</dbReference>
<dbReference type="Gene3D" id="3.60.21.10">
    <property type="match status" value="1"/>
</dbReference>
<dbReference type="Proteomes" id="UP001470230">
    <property type="component" value="Unassembled WGS sequence"/>
</dbReference>
<keyword evidence="5" id="KW-1185">Reference proteome</keyword>
<accession>A0ABR2L3V3</accession>
<dbReference type="EC" id="3.1.3.16" evidence="1"/>
<comment type="caution">
    <text evidence="4">The sequence shown here is derived from an EMBL/GenBank/DDBJ whole genome shotgun (WGS) entry which is preliminary data.</text>
</comment>
<dbReference type="CDD" id="cd00144">
    <property type="entry name" value="MPP_PPP_family"/>
    <property type="match status" value="1"/>
</dbReference>
<name>A0ABR2L3V3_9EUKA</name>
<reference evidence="4 5" key="1">
    <citation type="submission" date="2024-04" db="EMBL/GenBank/DDBJ databases">
        <title>Tritrichomonas musculus Genome.</title>
        <authorList>
            <person name="Alves-Ferreira E."/>
            <person name="Grigg M."/>
            <person name="Lorenzi H."/>
            <person name="Galac M."/>
        </authorList>
    </citation>
    <scope>NUCLEOTIDE SEQUENCE [LARGE SCALE GENOMIC DNA]</scope>
    <source>
        <strain evidence="4 5">EAF2021</strain>
    </source>
</reference>
<dbReference type="PROSITE" id="PS00125">
    <property type="entry name" value="SER_THR_PHOSPHATASE"/>
    <property type="match status" value="1"/>
</dbReference>
<dbReference type="SUPFAM" id="SSF56300">
    <property type="entry name" value="Metallo-dependent phosphatases"/>
    <property type="match status" value="1"/>
</dbReference>
<comment type="catalytic activity">
    <reaction evidence="1">
        <text>O-phospho-L-threonyl-[protein] + H2O = L-threonyl-[protein] + phosphate</text>
        <dbReference type="Rhea" id="RHEA:47004"/>
        <dbReference type="Rhea" id="RHEA-COMP:11060"/>
        <dbReference type="Rhea" id="RHEA-COMP:11605"/>
        <dbReference type="ChEBI" id="CHEBI:15377"/>
        <dbReference type="ChEBI" id="CHEBI:30013"/>
        <dbReference type="ChEBI" id="CHEBI:43474"/>
        <dbReference type="ChEBI" id="CHEBI:61977"/>
        <dbReference type="EC" id="3.1.3.16"/>
    </reaction>
</comment>
<dbReference type="SMART" id="SM00156">
    <property type="entry name" value="PP2Ac"/>
    <property type="match status" value="1"/>
</dbReference>
<dbReference type="PANTHER" id="PTHR11668:SF494">
    <property type="entry name" value="PROTEIN PHOSPHATASE, PUTATIVE-RELATED"/>
    <property type="match status" value="1"/>
</dbReference>
<organism evidence="4 5">
    <name type="scientific">Tritrichomonas musculus</name>
    <dbReference type="NCBI Taxonomy" id="1915356"/>
    <lineage>
        <taxon>Eukaryota</taxon>
        <taxon>Metamonada</taxon>
        <taxon>Parabasalia</taxon>
        <taxon>Tritrichomonadida</taxon>
        <taxon>Tritrichomonadidae</taxon>
        <taxon>Tritrichomonas</taxon>
    </lineage>
</organism>
<dbReference type="InterPro" id="IPR050341">
    <property type="entry name" value="PP1_catalytic_subunit"/>
</dbReference>
<sequence length="440" mass="50127">MKKSASYILSAYSFISTETLENLISVGCKIENGDPIPSFDEKLLVDLCSEAQQIFAKEKNIIMLEGDFVIVGDIHGSFHDLLRILHFIKSNNSKALFLGDYVDRGQFSLECITILFALKVVHPDIFYLIRGNHEFDSLCSKYGFKNEIISMKKSQSLPIQSDSNDEYRNAMFCYRYSEKLYKAFMKAFSYLPIAALVNKTTFCIHGGLSPKLDHVDQIENLILRPLDDFESNDLLTDVIWSDPSYGSNVLFDENPRGRGYFFNDESVIKFLRKNSLIRMIRAHQCVLNGYLLSAGEKCITIFSASSYDTVMNNQSSVLQLFENNDRFNITTFPPLKRLLKCEAFYYKVQSLDMHEADIHSCFSLLHPTIRASRSVRIITSITSNQSSESLAPTRRIHGRQSTLAKSRFITNRRRSQNISLAPIILPDEDKETGDDPPPTT</sequence>
<dbReference type="InterPro" id="IPR029052">
    <property type="entry name" value="Metallo-depent_PP-like"/>
</dbReference>
<feature type="region of interest" description="Disordered" evidence="2">
    <location>
        <begin position="420"/>
        <end position="440"/>
    </location>
</feature>
<comment type="similarity">
    <text evidence="1">Belongs to the PPP phosphatase family.</text>
</comment>
<evidence type="ECO:0000313" key="4">
    <source>
        <dbReference type="EMBL" id="KAK8898018.1"/>
    </source>
</evidence>
<proteinExistence type="inferred from homology"/>
<dbReference type="InterPro" id="IPR006186">
    <property type="entry name" value="Ser/Thr-sp_prot-phosphatase"/>
</dbReference>
<dbReference type="InterPro" id="IPR004843">
    <property type="entry name" value="Calcineurin-like_PHP"/>
</dbReference>
<keyword evidence="1" id="KW-0378">Hydrolase</keyword>
<dbReference type="EMBL" id="JAPFFF010000001">
    <property type="protein sequence ID" value="KAK8898018.1"/>
    <property type="molecule type" value="Genomic_DNA"/>
</dbReference>